<dbReference type="EMBL" id="HBGD01011597">
    <property type="protein sequence ID" value="CAD9086345.1"/>
    <property type="molecule type" value="Transcribed_RNA"/>
</dbReference>
<reference evidence="1" key="1">
    <citation type="submission" date="2021-01" db="EMBL/GenBank/DDBJ databases">
        <authorList>
            <person name="Corre E."/>
            <person name="Pelletier E."/>
            <person name="Niang G."/>
            <person name="Scheremetjew M."/>
            <person name="Finn R."/>
            <person name="Kale V."/>
            <person name="Holt S."/>
            <person name="Cochrane G."/>
            <person name="Meng A."/>
            <person name="Brown T."/>
            <person name="Cohen L."/>
        </authorList>
    </citation>
    <scope>NUCLEOTIDE SEQUENCE</scope>
    <source>
        <strain evidence="1">WS</strain>
    </source>
</reference>
<dbReference type="AlphaFoldDB" id="A0A7S1PJN7"/>
<name>A0A7S1PJN7_9EUKA</name>
<gene>
    <name evidence="1" type="ORF">PCOS0759_LOCUS9599</name>
</gene>
<accession>A0A7S1PJN7</accession>
<protein>
    <submittedName>
        <fullName evidence="1">Uncharacterized protein</fullName>
    </submittedName>
</protein>
<proteinExistence type="predicted"/>
<evidence type="ECO:0000313" key="1">
    <source>
        <dbReference type="EMBL" id="CAD9086345.1"/>
    </source>
</evidence>
<sequence>MSPHLHPSQKPTPFHTNIYSASQYHNPEFSLENEIIRDAQKGTIVEFHDLNEFDYRIQKLDEILLEKERQCESEASRCMKLVSQFIDFLYCWHVKGLDVQLPLLSQTKRNTDLSSSESSPDTKMFSMSLMDQALTDNQKLESLTNYWEQQVHNGKQSIRMEIQRMQEQYRSMKAAQIKMLDARNISGKGNLLSVFVHKQQFCALNDPNILCNVLSFAPMRGILSMMQTCSVLSHFIPQFVPLTIHQTMWSFNRENGFTAFMDKWKQVRHFITAYAFYPSHLKLLRDMIEKHPCMTIQIEDRIKITDETLNTVLSLPLSSSLNVDVSDLRFLSTVDPKKLKPFLSRFDTLKVTDLDRHSLGFRDDIDQAATRQIESLFQMMDIKSLHIVDHRSNLNIVSMFPNLKTLSSEKSSPLVWSEIKTRSELEHLTINRMEEDCRGRGGSQLKLKTLTVRNVTHLWCLEGSSISCASLAIFVERFKFPDINELANIVDSAVVQEINLHRCDVLGENYQYFSDLLATFPNVKLLRIHCFGCSIYEHCGRALYNFMQCLPKGVCMDFVFGTIPRGLIISVLKQMALLCDHPERILFQGDPIADTDIRDCPRREICVLCGQRISRFHTNEPRACEQSCRLVLLESGCYWNKKGLDKVDLYDKKSVEHFARRIADGLCSSKRRKRYEEEVHFKSRKKANVAVGSGKT</sequence>
<organism evidence="1">
    <name type="scientific">Percolomonas cosmopolitus</name>
    <dbReference type="NCBI Taxonomy" id="63605"/>
    <lineage>
        <taxon>Eukaryota</taxon>
        <taxon>Discoba</taxon>
        <taxon>Heterolobosea</taxon>
        <taxon>Tetramitia</taxon>
        <taxon>Eutetramitia</taxon>
        <taxon>Percolomonadidae</taxon>
        <taxon>Percolomonas</taxon>
    </lineage>
</organism>